<evidence type="ECO:0000313" key="7">
    <source>
        <dbReference type="Proteomes" id="UP001359886"/>
    </source>
</evidence>
<dbReference type="SUPFAM" id="SSF52833">
    <property type="entry name" value="Thioredoxin-like"/>
    <property type="match status" value="1"/>
</dbReference>
<dbReference type="Gene3D" id="3.40.30.10">
    <property type="entry name" value="Glutaredoxin"/>
    <property type="match status" value="1"/>
</dbReference>
<organism evidence="6 7">
    <name type="scientific">Elongatibacter sediminis</name>
    <dbReference type="NCBI Taxonomy" id="3119006"/>
    <lineage>
        <taxon>Bacteria</taxon>
        <taxon>Pseudomonadati</taxon>
        <taxon>Pseudomonadota</taxon>
        <taxon>Gammaproteobacteria</taxon>
        <taxon>Chromatiales</taxon>
        <taxon>Wenzhouxiangellaceae</taxon>
        <taxon>Elongatibacter</taxon>
    </lineage>
</organism>
<dbReference type="PANTHER" id="PTHR12151:SF25">
    <property type="entry name" value="LINALOOL DEHYDRATASE_ISOMERASE DOMAIN-CONTAINING PROTEIN"/>
    <property type="match status" value="1"/>
</dbReference>
<feature type="binding site" evidence="3">
    <location>
        <position position="84"/>
    </location>
    <ligand>
        <name>Cu cation</name>
        <dbReference type="ChEBI" id="CHEBI:23378"/>
    </ligand>
</feature>
<dbReference type="InterPro" id="IPR003782">
    <property type="entry name" value="SCO1/SenC"/>
</dbReference>
<sequence>MPATSRNLTALLLAFSLAVLGLLGGALAWRVFEHSEPPATESLIVLPEPRIVADFDLRDQRGEPFSLQDLRGRWSVLFFGFTSCPDVCPNTLFQLHQVRSALLETLGPDEVPEIYLVSVDPERDTPDKLASYLEHFDPAFKGVTGDDAQLRALTLQLGAMYHVAPHDPGDTAYQVDHSASLMLLDPEGRLYGVLPAPHVVDHIIADLTEVLNNSGSG</sequence>
<keyword evidence="3" id="KW-0479">Metal-binding</keyword>
<dbReference type="EMBL" id="JAZHOG010000002">
    <property type="protein sequence ID" value="MEJ8566832.1"/>
    <property type="molecule type" value="Genomic_DNA"/>
</dbReference>
<feature type="binding site" evidence="3">
    <location>
        <position position="88"/>
    </location>
    <ligand>
        <name>Cu cation</name>
        <dbReference type="ChEBI" id="CHEBI:23378"/>
    </ligand>
</feature>
<dbReference type="PROSITE" id="PS51352">
    <property type="entry name" value="THIOREDOXIN_2"/>
    <property type="match status" value="1"/>
</dbReference>
<evidence type="ECO:0000256" key="1">
    <source>
        <dbReference type="ARBA" id="ARBA00010996"/>
    </source>
</evidence>
<dbReference type="InterPro" id="IPR036249">
    <property type="entry name" value="Thioredoxin-like_sf"/>
</dbReference>
<keyword evidence="4" id="KW-1015">Disulfide bond</keyword>
<dbReference type="GO" id="GO:0046872">
    <property type="term" value="F:metal ion binding"/>
    <property type="evidence" value="ECO:0007669"/>
    <property type="project" value="UniProtKB-KW"/>
</dbReference>
<dbReference type="AlphaFoldDB" id="A0AAW9R5H9"/>
<proteinExistence type="inferred from homology"/>
<dbReference type="Proteomes" id="UP001359886">
    <property type="component" value="Unassembled WGS sequence"/>
</dbReference>
<dbReference type="Pfam" id="PF02630">
    <property type="entry name" value="SCO1-SenC"/>
    <property type="match status" value="1"/>
</dbReference>
<feature type="disulfide bond" description="Redox-active" evidence="4">
    <location>
        <begin position="84"/>
        <end position="88"/>
    </location>
</feature>
<evidence type="ECO:0000259" key="5">
    <source>
        <dbReference type="PROSITE" id="PS51352"/>
    </source>
</evidence>
<dbReference type="RefSeq" id="WP_354694150.1">
    <property type="nucleotide sequence ID" value="NZ_JAZHOG010000002.1"/>
</dbReference>
<evidence type="ECO:0000256" key="4">
    <source>
        <dbReference type="PIRSR" id="PIRSR603782-2"/>
    </source>
</evidence>
<gene>
    <name evidence="6" type="ORF">V3330_04245</name>
</gene>
<comment type="caution">
    <text evidence="6">The sequence shown here is derived from an EMBL/GenBank/DDBJ whole genome shotgun (WGS) entry which is preliminary data.</text>
</comment>
<name>A0AAW9R5H9_9GAMM</name>
<evidence type="ECO:0000313" key="6">
    <source>
        <dbReference type="EMBL" id="MEJ8566832.1"/>
    </source>
</evidence>
<dbReference type="InterPro" id="IPR013766">
    <property type="entry name" value="Thioredoxin_domain"/>
</dbReference>
<keyword evidence="2 3" id="KW-0186">Copper</keyword>
<keyword evidence="7" id="KW-1185">Reference proteome</keyword>
<protein>
    <submittedName>
        <fullName evidence="6">SCO family protein</fullName>
    </submittedName>
</protein>
<comment type="similarity">
    <text evidence="1">Belongs to the SCO1/2 family.</text>
</comment>
<accession>A0AAW9R5H9</accession>
<dbReference type="CDD" id="cd02968">
    <property type="entry name" value="SCO"/>
    <property type="match status" value="1"/>
</dbReference>
<feature type="domain" description="Thioredoxin" evidence="5">
    <location>
        <begin position="46"/>
        <end position="212"/>
    </location>
</feature>
<dbReference type="PANTHER" id="PTHR12151">
    <property type="entry name" value="ELECTRON TRANSPORT PROTIN SCO1/SENC FAMILY MEMBER"/>
    <property type="match status" value="1"/>
</dbReference>
<reference evidence="6 7" key="1">
    <citation type="submission" date="2024-02" db="EMBL/GenBank/DDBJ databases">
        <title>A novel Wenzhouxiangellaceae bacterium, isolated from coastal sediments.</title>
        <authorList>
            <person name="Du Z.-J."/>
            <person name="Ye Y.-Q."/>
            <person name="Zhang X.-Y."/>
        </authorList>
    </citation>
    <scope>NUCLEOTIDE SEQUENCE [LARGE SCALE GENOMIC DNA]</scope>
    <source>
        <strain evidence="6 7">CH-27</strain>
    </source>
</reference>
<evidence type="ECO:0000256" key="3">
    <source>
        <dbReference type="PIRSR" id="PIRSR603782-1"/>
    </source>
</evidence>
<evidence type="ECO:0000256" key="2">
    <source>
        <dbReference type="ARBA" id="ARBA00023008"/>
    </source>
</evidence>
<feature type="binding site" evidence="3">
    <location>
        <position position="177"/>
    </location>
    <ligand>
        <name>Cu cation</name>
        <dbReference type="ChEBI" id="CHEBI:23378"/>
    </ligand>
</feature>